<name>B3PNA4_META1</name>
<dbReference type="PANTHER" id="PTHR30153">
    <property type="entry name" value="REPLICATIVE DNA HELICASE DNAB"/>
    <property type="match status" value="1"/>
</dbReference>
<dbReference type="PROSITE" id="PS51199">
    <property type="entry name" value="SF4_HELICASE"/>
    <property type="match status" value="1"/>
</dbReference>
<dbReference type="InterPro" id="IPR027417">
    <property type="entry name" value="P-loop_NTPase"/>
</dbReference>
<organism evidence="2 3">
    <name type="scientific">Metamycoplasma arthritidis (strain 158L3-1)</name>
    <name type="common">Mycoplasma arthritidis</name>
    <dbReference type="NCBI Taxonomy" id="243272"/>
    <lineage>
        <taxon>Bacteria</taxon>
        <taxon>Bacillati</taxon>
        <taxon>Mycoplasmatota</taxon>
        <taxon>Mycoplasmoidales</taxon>
        <taxon>Metamycoplasmataceae</taxon>
        <taxon>Metamycoplasma</taxon>
    </lineage>
</organism>
<dbReference type="GO" id="GO:0003678">
    <property type="term" value="F:DNA helicase activity"/>
    <property type="evidence" value="ECO:0007669"/>
    <property type="project" value="InterPro"/>
</dbReference>
<dbReference type="Pfam" id="PF03796">
    <property type="entry name" value="DnaB_C"/>
    <property type="match status" value="1"/>
</dbReference>
<dbReference type="Proteomes" id="UP000008812">
    <property type="component" value="Chromosome"/>
</dbReference>
<accession>B3PNA4</accession>
<dbReference type="PANTHER" id="PTHR30153:SF2">
    <property type="entry name" value="REPLICATIVE DNA HELICASE"/>
    <property type="match status" value="1"/>
</dbReference>
<dbReference type="GO" id="GO:0006260">
    <property type="term" value="P:DNA replication"/>
    <property type="evidence" value="ECO:0007669"/>
    <property type="project" value="InterPro"/>
</dbReference>
<evidence type="ECO:0000313" key="2">
    <source>
        <dbReference type="EMBL" id="ACF07506.1"/>
    </source>
</evidence>
<dbReference type="InterPro" id="IPR007694">
    <property type="entry name" value="DNA_helicase_DnaB-like_C"/>
</dbReference>
<dbReference type="HOGENOM" id="CLU_005373_1_2_14"/>
<dbReference type="KEGG" id="mat:MARTH_orf761"/>
<dbReference type="RefSeq" id="WP_012498463.1">
    <property type="nucleotide sequence ID" value="NC_011025.1"/>
</dbReference>
<sequence>MEAYWLNELIVKKDNFISGEENTIKTNIDILDKNLNGLISNQLYIFAGRPATGKTTFVLNLILKTIQSLKSNEVLVFFSLEMSIKEVLNRILKINSVLKIENLDLEERLLIVDDVEQNNDKIHSLILDLNKTKKVKAIFIDHLQLLDMSDSTNLIRYEKITRITRELKKLARKLNVNVFAISQLSREFEKRQVNNELAIPVLSDLRESGSIEQDADVVLFLSNQKVDYRFRNMSKCLISIAKNRNGKLASSSCLLNLEKSLFYFTNFNKGKNNEKE</sequence>
<reference evidence="2 3" key="1">
    <citation type="journal article" date="2008" name="Infect. Immun.">
        <title>Genome of Mycoplasma arthritidis.</title>
        <authorList>
            <person name="Dybvig K."/>
            <person name="Zuhua C."/>
            <person name="Lao P."/>
            <person name="Jordan D.S."/>
            <person name="French C.T."/>
            <person name="Tu A.H."/>
            <person name="Loraine A.E."/>
        </authorList>
    </citation>
    <scope>NUCLEOTIDE SEQUENCE [LARGE SCALE GENOMIC DNA]</scope>
    <source>
        <strain evidence="2 3">158L3-1</strain>
    </source>
</reference>
<protein>
    <submittedName>
        <fullName evidence="2">Bacteriophage MAV1 replication protein RepB</fullName>
    </submittedName>
</protein>
<dbReference type="EMBL" id="CP001047">
    <property type="protein sequence ID" value="ACF07506.1"/>
    <property type="molecule type" value="Genomic_DNA"/>
</dbReference>
<gene>
    <name evidence="2" type="primary">repB</name>
    <name evidence="2" type="ordered locus">MARTH_orf761</name>
</gene>
<dbReference type="AlphaFoldDB" id="B3PNA4"/>
<dbReference type="GO" id="GO:0005524">
    <property type="term" value="F:ATP binding"/>
    <property type="evidence" value="ECO:0007669"/>
    <property type="project" value="InterPro"/>
</dbReference>
<proteinExistence type="predicted"/>
<dbReference type="Gene3D" id="3.40.50.300">
    <property type="entry name" value="P-loop containing nucleotide triphosphate hydrolases"/>
    <property type="match status" value="1"/>
</dbReference>
<evidence type="ECO:0000259" key="1">
    <source>
        <dbReference type="PROSITE" id="PS51199"/>
    </source>
</evidence>
<dbReference type="SUPFAM" id="SSF52540">
    <property type="entry name" value="P-loop containing nucleoside triphosphate hydrolases"/>
    <property type="match status" value="1"/>
</dbReference>
<dbReference type="GO" id="GO:0005829">
    <property type="term" value="C:cytosol"/>
    <property type="evidence" value="ECO:0007669"/>
    <property type="project" value="TreeGrafter"/>
</dbReference>
<evidence type="ECO:0000313" key="3">
    <source>
        <dbReference type="Proteomes" id="UP000008812"/>
    </source>
</evidence>
<feature type="domain" description="SF4 helicase" evidence="1">
    <location>
        <begin position="17"/>
        <end position="271"/>
    </location>
</feature>
<dbReference type="eggNOG" id="COG0305">
    <property type="taxonomic scope" value="Bacteria"/>
</dbReference>
<dbReference type="STRING" id="243272.MARTH_orf761"/>
<keyword evidence="3" id="KW-1185">Reference proteome</keyword>